<reference evidence="2" key="1">
    <citation type="submission" date="2023-10" db="EMBL/GenBank/DDBJ databases">
        <authorList>
            <person name="Hackl T."/>
        </authorList>
    </citation>
    <scope>NUCLEOTIDE SEQUENCE</scope>
</reference>
<keyword evidence="3" id="KW-1185">Reference proteome</keyword>
<dbReference type="EMBL" id="CAUWAG010000004">
    <property type="protein sequence ID" value="CAJ2502501.1"/>
    <property type="molecule type" value="Genomic_DNA"/>
</dbReference>
<feature type="region of interest" description="Disordered" evidence="1">
    <location>
        <begin position="1"/>
        <end position="57"/>
    </location>
</feature>
<name>A0AAI8YF32_9PEZI</name>
<dbReference type="Proteomes" id="UP001295740">
    <property type="component" value="Unassembled WGS sequence"/>
</dbReference>
<evidence type="ECO:0000313" key="2">
    <source>
        <dbReference type="EMBL" id="CAJ2502501.1"/>
    </source>
</evidence>
<feature type="compositionally biased region" description="Polar residues" evidence="1">
    <location>
        <begin position="204"/>
        <end position="214"/>
    </location>
</feature>
<feature type="region of interest" description="Disordered" evidence="1">
    <location>
        <begin position="87"/>
        <end position="286"/>
    </location>
</feature>
<feature type="compositionally biased region" description="Acidic residues" evidence="1">
    <location>
        <begin position="470"/>
        <end position="487"/>
    </location>
</feature>
<feature type="compositionally biased region" description="Basic and acidic residues" evidence="1">
    <location>
        <begin position="274"/>
        <end position="286"/>
    </location>
</feature>
<proteinExistence type="predicted"/>
<organism evidence="2 3">
    <name type="scientific">Anthostomella pinea</name>
    <dbReference type="NCBI Taxonomy" id="933095"/>
    <lineage>
        <taxon>Eukaryota</taxon>
        <taxon>Fungi</taxon>
        <taxon>Dikarya</taxon>
        <taxon>Ascomycota</taxon>
        <taxon>Pezizomycotina</taxon>
        <taxon>Sordariomycetes</taxon>
        <taxon>Xylariomycetidae</taxon>
        <taxon>Xylariales</taxon>
        <taxon>Xylariaceae</taxon>
        <taxon>Anthostomella</taxon>
    </lineage>
</organism>
<evidence type="ECO:0000256" key="1">
    <source>
        <dbReference type="SAM" id="MobiDB-lite"/>
    </source>
</evidence>
<feature type="compositionally biased region" description="Basic residues" evidence="1">
    <location>
        <begin position="431"/>
        <end position="443"/>
    </location>
</feature>
<feature type="compositionally biased region" description="Polar residues" evidence="1">
    <location>
        <begin position="160"/>
        <end position="169"/>
    </location>
</feature>
<feature type="compositionally biased region" description="Basic and acidic residues" evidence="1">
    <location>
        <begin position="100"/>
        <end position="111"/>
    </location>
</feature>
<gene>
    <name evidence="2" type="ORF">KHLLAP_LOCUS2969</name>
</gene>
<feature type="compositionally biased region" description="Pro residues" evidence="1">
    <location>
        <begin position="258"/>
        <end position="273"/>
    </location>
</feature>
<evidence type="ECO:0000313" key="3">
    <source>
        <dbReference type="Proteomes" id="UP001295740"/>
    </source>
</evidence>
<feature type="region of interest" description="Disordered" evidence="1">
    <location>
        <begin position="362"/>
        <end position="495"/>
    </location>
</feature>
<comment type="caution">
    <text evidence="2">The sequence shown here is derived from an EMBL/GenBank/DDBJ whole genome shotgun (WGS) entry which is preliminary data.</text>
</comment>
<sequence>MDAADQFALRPMPKTFPEIQSKATQNDDQQRIPIPSKERPPKVPSRRIFIADSNGPPLGHFKSFTKRHEEILQQTNSVDFVLDAHGTSNPIVSKGNAQPKGKEAPKARENDPQQPRVISVNNGLDAVRRDTPDQPVSSGAKVAIEPPLDGMDITQDAIPATQNLGSLNAVSKPAGPDKTNGFFMDPKAPRLGFSSDPVPEVNGGSHSTARFATPTSPPRAQRQNHANQAPPVTDAEPLPTVNGVHEENGWQTSSKPPNAEPAAPPPASAPVPEQPRKRYQDPEAKRQALIAEHDPAEFDAYIYGELNRANRPGDALFALRPYARPTPSNDHIRPTTHFAAMDPRIHYAQPHSEAWHRAKHDEIAARGNRKSKTNFGKAAARRARRKREVAAHGDDDGASGGACDVPDHVRRDRKWVSALDELDEMADVTHAKQRAKIRRRKKGKGVEKGKEKGHERGKGPEKEKRKRTESDEDYDEMDTDADADSESDWSRTRRE</sequence>
<accession>A0AAI8YF32</accession>
<feature type="compositionally biased region" description="Basic and acidic residues" evidence="1">
    <location>
        <begin position="444"/>
        <end position="469"/>
    </location>
</feature>
<protein>
    <submittedName>
        <fullName evidence="2">Uu.00g098950.m01.CDS01</fullName>
    </submittedName>
</protein>
<dbReference type="AlphaFoldDB" id="A0AAI8YF32"/>